<keyword evidence="3" id="KW-0813">Transport</keyword>
<keyword evidence="4 5" id="KW-0732">Signal</keyword>
<name>A0A419HV79_9PSEU</name>
<proteinExistence type="inferred from homology"/>
<evidence type="ECO:0000256" key="5">
    <source>
        <dbReference type="SAM" id="SignalP"/>
    </source>
</evidence>
<dbReference type="InterPro" id="IPR030678">
    <property type="entry name" value="Peptide/Ni-bd"/>
</dbReference>
<dbReference type="CDD" id="cd08512">
    <property type="entry name" value="PBP2_NikA_DppA_OppA_like_7"/>
    <property type="match status" value="1"/>
</dbReference>
<dbReference type="RefSeq" id="WP_120025769.1">
    <property type="nucleotide sequence ID" value="NZ_QZFV01000113.1"/>
</dbReference>
<accession>A0A419HV79</accession>
<evidence type="ECO:0000313" key="8">
    <source>
        <dbReference type="Proteomes" id="UP000285112"/>
    </source>
</evidence>
<evidence type="ECO:0000256" key="1">
    <source>
        <dbReference type="ARBA" id="ARBA00004196"/>
    </source>
</evidence>
<feature type="domain" description="Solute-binding protein family 5" evidence="6">
    <location>
        <begin position="89"/>
        <end position="443"/>
    </location>
</feature>
<dbReference type="Pfam" id="PF00496">
    <property type="entry name" value="SBP_bac_5"/>
    <property type="match status" value="1"/>
</dbReference>
<comment type="similarity">
    <text evidence="2">Belongs to the bacterial solute-binding protein 5 family.</text>
</comment>
<feature type="signal peptide" evidence="5">
    <location>
        <begin position="1"/>
        <end position="22"/>
    </location>
</feature>
<evidence type="ECO:0000256" key="4">
    <source>
        <dbReference type="ARBA" id="ARBA00022729"/>
    </source>
</evidence>
<dbReference type="GO" id="GO:0015833">
    <property type="term" value="P:peptide transport"/>
    <property type="evidence" value="ECO:0007669"/>
    <property type="project" value="TreeGrafter"/>
</dbReference>
<keyword evidence="8" id="KW-1185">Reference proteome</keyword>
<dbReference type="InterPro" id="IPR039424">
    <property type="entry name" value="SBP_5"/>
</dbReference>
<dbReference type="PANTHER" id="PTHR30290">
    <property type="entry name" value="PERIPLASMIC BINDING COMPONENT OF ABC TRANSPORTER"/>
    <property type="match status" value="1"/>
</dbReference>
<dbReference type="InterPro" id="IPR000914">
    <property type="entry name" value="SBP_5_dom"/>
</dbReference>
<dbReference type="PIRSF" id="PIRSF002741">
    <property type="entry name" value="MppA"/>
    <property type="match status" value="1"/>
</dbReference>
<gene>
    <name evidence="7" type="ORF">D5S19_24605</name>
</gene>
<comment type="subcellular location">
    <subcellularLocation>
        <location evidence="1">Cell envelope</location>
    </subcellularLocation>
</comment>
<dbReference type="GO" id="GO:1904680">
    <property type="term" value="F:peptide transmembrane transporter activity"/>
    <property type="evidence" value="ECO:0007669"/>
    <property type="project" value="TreeGrafter"/>
</dbReference>
<dbReference type="AlphaFoldDB" id="A0A419HV79"/>
<dbReference type="EMBL" id="QZFV01000113">
    <property type="protein sequence ID" value="RJQ80828.1"/>
    <property type="molecule type" value="Genomic_DNA"/>
</dbReference>
<dbReference type="PROSITE" id="PS51257">
    <property type="entry name" value="PROKAR_LIPOPROTEIN"/>
    <property type="match status" value="1"/>
</dbReference>
<dbReference type="OrthoDB" id="3225986at2"/>
<evidence type="ECO:0000256" key="2">
    <source>
        <dbReference type="ARBA" id="ARBA00005695"/>
    </source>
</evidence>
<feature type="chain" id="PRO_5019234980" evidence="5">
    <location>
        <begin position="23"/>
        <end position="530"/>
    </location>
</feature>
<dbReference type="GO" id="GO:0030313">
    <property type="term" value="C:cell envelope"/>
    <property type="evidence" value="ECO:0007669"/>
    <property type="project" value="UniProtKB-SubCell"/>
</dbReference>
<dbReference type="Proteomes" id="UP000285112">
    <property type="component" value="Unassembled WGS sequence"/>
</dbReference>
<dbReference type="SUPFAM" id="SSF53850">
    <property type="entry name" value="Periplasmic binding protein-like II"/>
    <property type="match status" value="1"/>
</dbReference>
<protein>
    <submittedName>
        <fullName evidence="7">ABC transporter substrate-binding protein</fullName>
    </submittedName>
</protein>
<dbReference type="GO" id="GO:0043190">
    <property type="term" value="C:ATP-binding cassette (ABC) transporter complex"/>
    <property type="evidence" value="ECO:0007669"/>
    <property type="project" value="InterPro"/>
</dbReference>
<dbReference type="PANTHER" id="PTHR30290:SF10">
    <property type="entry name" value="PERIPLASMIC OLIGOPEPTIDE-BINDING PROTEIN-RELATED"/>
    <property type="match status" value="1"/>
</dbReference>
<dbReference type="Gene3D" id="3.10.105.10">
    <property type="entry name" value="Dipeptide-binding Protein, Domain 3"/>
    <property type="match status" value="1"/>
</dbReference>
<sequence length="530" mass="56403">MRTLTRVAALLAAGTCVVTSMAACSSGSTTSGGSNDALTVNVGQPATTLDPAFGYDASSLGLLQNFYVRLTSFGPKPGPEGTTQFDPVKVTPYLAKSWVISDDGKTYTFKLNKASFSDGSPITAAAVKASLERVLTAGGTGKIILTGDQDGFYKSIEAPADDTLVLNISRPYPPLLSILASPWSSIVDSKVVAQNGGDTKGSPNKWMTTHIAGGGGPFTLESYTASVGAVAVRNPKFFGEAPKVGKINLNFTSSDVTLALQARNGQADVTIGMSKTSATSLKGDPNLRVAAFDTDTTKRIGFVTTTAPFDNKKFRTALTYAIDYEGIRAQVNKGYGSLLFGPWATTIPDFDTSLAQPRKTDMDKAAALLKESGVKLPVTVQMAVQNDNSTDTQIATIVQNEWKPLGVNVEVVKLSAADIVAALSSRRYPTFVRNNGGFVYSAIYDYADDLKCGTPSNTTNLCIKEADQFAVQAAAETDQAKRQQLLNQIVTLVNDEAPFASAYQDQAVVVLGKRVKNYFYSVVMDFMTWA</sequence>
<dbReference type="GO" id="GO:0042597">
    <property type="term" value="C:periplasmic space"/>
    <property type="evidence" value="ECO:0007669"/>
    <property type="project" value="UniProtKB-ARBA"/>
</dbReference>
<dbReference type="Gene3D" id="3.40.190.10">
    <property type="entry name" value="Periplasmic binding protein-like II"/>
    <property type="match status" value="1"/>
</dbReference>
<comment type="caution">
    <text evidence="7">The sequence shown here is derived from an EMBL/GenBank/DDBJ whole genome shotgun (WGS) entry which is preliminary data.</text>
</comment>
<reference evidence="7 8" key="1">
    <citation type="submission" date="2018-09" db="EMBL/GenBank/DDBJ databases">
        <title>YIM PH 21725 draft genome.</title>
        <authorList>
            <person name="Miao C."/>
        </authorList>
    </citation>
    <scope>NUCLEOTIDE SEQUENCE [LARGE SCALE GENOMIC DNA]</scope>
    <source>
        <strain evidence="8">YIM PH21725</strain>
    </source>
</reference>
<organism evidence="7 8">
    <name type="scientific">Amycolatopsis panacis</name>
    <dbReference type="NCBI Taxonomy" id="2340917"/>
    <lineage>
        <taxon>Bacteria</taxon>
        <taxon>Bacillati</taxon>
        <taxon>Actinomycetota</taxon>
        <taxon>Actinomycetes</taxon>
        <taxon>Pseudonocardiales</taxon>
        <taxon>Pseudonocardiaceae</taxon>
        <taxon>Amycolatopsis</taxon>
    </lineage>
</organism>
<evidence type="ECO:0000259" key="6">
    <source>
        <dbReference type="Pfam" id="PF00496"/>
    </source>
</evidence>
<evidence type="ECO:0000313" key="7">
    <source>
        <dbReference type="EMBL" id="RJQ80828.1"/>
    </source>
</evidence>
<dbReference type="Gene3D" id="3.90.76.10">
    <property type="entry name" value="Dipeptide-binding Protein, Domain 1"/>
    <property type="match status" value="1"/>
</dbReference>
<evidence type="ECO:0000256" key="3">
    <source>
        <dbReference type="ARBA" id="ARBA00022448"/>
    </source>
</evidence>